<dbReference type="EMBL" id="QGNA01000001">
    <property type="protein sequence ID" value="PWS38783.1"/>
    <property type="molecule type" value="Genomic_DNA"/>
</dbReference>
<dbReference type="SUPFAM" id="SSF88697">
    <property type="entry name" value="PUA domain-like"/>
    <property type="match status" value="1"/>
</dbReference>
<dbReference type="InterPro" id="IPR052181">
    <property type="entry name" value="5hmC_binding"/>
</dbReference>
<dbReference type="RefSeq" id="WP_109869405.1">
    <property type="nucleotide sequence ID" value="NZ_QGNA01000001.1"/>
</dbReference>
<gene>
    <name evidence="2" type="ORF">DFH01_05895</name>
</gene>
<dbReference type="CDD" id="cd21133">
    <property type="entry name" value="EVE"/>
    <property type="match status" value="1"/>
</dbReference>
<dbReference type="PANTHER" id="PTHR14087:SF7">
    <property type="entry name" value="THYMOCYTE NUCLEAR PROTEIN 1"/>
    <property type="match status" value="1"/>
</dbReference>
<evidence type="ECO:0000313" key="3">
    <source>
        <dbReference type="Proteomes" id="UP000245765"/>
    </source>
</evidence>
<comment type="caution">
    <text evidence="2">The sequence shown here is derived from an EMBL/GenBank/DDBJ whole genome shotgun (WGS) entry which is preliminary data.</text>
</comment>
<dbReference type="Proteomes" id="UP000245765">
    <property type="component" value="Unassembled WGS sequence"/>
</dbReference>
<protein>
    <submittedName>
        <fullName evidence="2">EVE domain-containing protein</fullName>
    </submittedName>
</protein>
<dbReference type="PANTHER" id="PTHR14087">
    <property type="entry name" value="THYMOCYTE NUCLEAR PROTEIN 1"/>
    <property type="match status" value="1"/>
</dbReference>
<name>A0A317FJI2_9PROT</name>
<sequence>MARGRSHWLVKSEPDAFSWDQQVANGVEPWTGVRNHMAKANLQAMKKGDLAFFYHSNIGKEIVGVVEVVREAYPDPTVGPDDPKGEWVCVDVKAVGPMPQPVTLAAIKADPAFTELALVRQSRLSVMPVSAEHWRKLCRMGGWKE</sequence>
<dbReference type="InterPro" id="IPR002740">
    <property type="entry name" value="EVE_domain"/>
</dbReference>
<evidence type="ECO:0000313" key="2">
    <source>
        <dbReference type="EMBL" id="PWS38783.1"/>
    </source>
</evidence>
<proteinExistence type="predicted"/>
<dbReference type="InterPro" id="IPR047197">
    <property type="entry name" value="THYN1-like_EVE"/>
</dbReference>
<organism evidence="2 3">
    <name type="scientific">Falsiroseomonas bella</name>
    <dbReference type="NCBI Taxonomy" id="2184016"/>
    <lineage>
        <taxon>Bacteria</taxon>
        <taxon>Pseudomonadati</taxon>
        <taxon>Pseudomonadota</taxon>
        <taxon>Alphaproteobacteria</taxon>
        <taxon>Acetobacterales</taxon>
        <taxon>Roseomonadaceae</taxon>
        <taxon>Falsiroseomonas</taxon>
    </lineage>
</organism>
<dbReference type="OrthoDB" id="9791347at2"/>
<keyword evidence="3" id="KW-1185">Reference proteome</keyword>
<dbReference type="Gene3D" id="3.10.590.10">
    <property type="entry name" value="ph1033 like domains"/>
    <property type="match status" value="1"/>
</dbReference>
<dbReference type="Pfam" id="PF01878">
    <property type="entry name" value="EVE"/>
    <property type="match status" value="1"/>
</dbReference>
<evidence type="ECO:0000259" key="1">
    <source>
        <dbReference type="Pfam" id="PF01878"/>
    </source>
</evidence>
<feature type="domain" description="EVE" evidence="1">
    <location>
        <begin position="7"/>
        <end position="140"/>
    </location>
</feature>
<reference evidence="3" key="1">
    <citation type="submission" date="2018-05" db="EMBL/GenBank/DDBJ databases">
        <authorList>
            <person name="Du Z."/>
            <person name="Wang X."/>
        </authorList>
    </citation>
    <scope>NUCLEOTIDE SEQUENCE [LARGE SCALE GENOMIC DNA]</scope>
    <source>
        <strain evidence="3">CQN31</strain>
    </source>
</reference>
<dbReference type="AlphaFoldDB" id="A0A317FJI2"/>
<dbReference type="InterPro" id="IPR015947">
    <property type="entry name" value="PUA-like_sf"/>
</dbReference>
<accession>A0A317FJI2</accession>